<reference evidence="1" key="1">
    <citation type="submission" date="2021-02" db="EMBL/GenBank/DDBJ databases">
        <authorList>
            <person name="Nowell W R."/>
        </authorList>
    </citation>
    <scope>NUCLEOTIDE SEQUENCE</scope>
</reference>
<gene>
    <name evidence="1" type="ORF">OVN521_LOCUS50386</name>
    <name evidence="2" type="ORF">SMN809_LOCUS62735</name>
</gene>
<comment type="caution">
    <text evidence="1">The sequence shown here is derived from an EMBL/GenBank/DDBJ whole genome shotgun (WGS) entry which is preliminary data.</text>
</comment>
<feature type="non-terminal residue" evidence="1">
    <location>
        <position position="1"/>
    </location>
</feature>
<dbReference type="Proteomes" id="UP000663866">
    <property type="component" value="Unassembled WGS sequence"/>
</dbReference>
<name>A0A821LZL4_9BILA</name>
<protein>
    <submittedName>
        <fullName evidence="1">Uncharacterized protein</fullName>
    </submittedName>
</protein>
<evidence type="ECO:0000313" key="2">
    <source>
        <dbReference type="EMBL" id="CAF5125719.1"/>
    </source>
</evidence>
<accession>A0A821LZL4</accession>
<organism evidence="1 3">
    <name type="scientific">Rotaria magnacalcarata</name>
    <dbReference type="NCBI Taxonomy" id="392030"/>
    <lineage>
        <taxon>Eukaryota</taxon>
        <taxon>Metazoa</taxon>
        <taxon>Spiralia</taxon>
        <taxon>Gnathifera</taxon>
        <taxon>Rotifera</taxon>
        <taxon>Eurotatoria</taxon>
        <taxon>Bdelloidea</taxon>
        <taxon>Philodinida</taxon>
        <taxon>Philodinidae</taxon>
        <taxon>Rotaria</taxon>
    </lineage>
</organism>
<sequence length="12" mass="1533">FLRWYHSKGDSH</sequence>
<dbReference type="Proteomes" id="UP000676336">
    <property type="component" value="Unassembled WGS sequence"/>
</dbReference>
<keyword evidence="3" id="KW-1185">Reference proteome</keyword>
<dbReference type="EMBL" id="CAJOBI010263492">
    <property type="protein sequence ID" value="CAF5125719.1"/>
    <property type="molecule type" value="Genomic_DNA"/>
</dbReference>
<dbReference type="EMBL" id="CAJOBG010115721">
    <property type="protein sequence ID" value="CAF4758065.1"/>
    <property type="molecule type" value="Genomic_DNA"/>
</dbReference>
<proteinExistence type="predicted"/>
<evidence type="ECO:0000313" key="1">
    <source>
        <dbReference type="EMBL" id="CAF4758065.1"/>
    </source>
</evidence>
<evidence type="ECO:0000313" key="3">
    <source>
        <dbReference type="Proteomes" id="UP000663866"/>
    </source>
</evidence>